<reference evidence="3" key="1">
    <citation type="submission" date="2005-09" db="EMBL/GenBank/DDBJ databases">
        <authorList>
            <person name="Mural R.J."/>
            <person name="Li P.W."/>
            <person name="Adams M.D."/>
            <person name="Amanatides P.G."/>
            <person name="Baden-Tillson H."/>
            <person name="Barnstead M."/>
            <person name="Chin S.H."/>
            <person name="Dew I."/>
            <person name="Evans C.A."/>
            <person name="Ferriera S."/>
            <person name="Flanigan M."/>
            <person name="Fosler C."/>
            <person name="Glodek A."/>
            <person name="Gu Z."/>
            <person name="Holt R.A."/>
            <person name="Jennings D."/>
            <person name="Kraft C.L."/>
            <person name="Lu F."/>
            <person name="Nguyen T."/>
            <person name="Nusskern D.R."/>
            <person name="Pfannkoch C.M."/>
            <person name="Sitter C."/>
            <person name="Sutton G.G."/>
            <person name="Venter J.C."/>
            <person name="Wang Z."/>
            <person name="Woodage T."/>
            <person name="Zheng X.H."/>
            <person name="Zhong F."/>
        </authorList>
    </citation>
    <scope>NUCLEOTIDE SEQUENCE [LARGE SCALE GENOMIC DNA]</scope>
    <source>
        <strain>BN</strain>
        <strain evidence="3">Sprague-Dawley</strain>
    </source>
</reference>
<protein>
    <submittedName>
        <fullName evidence="2">RCG51139</fullName>
    </submittedName>
</protein>
<organism evidence="2 3">
    <name type="scientific">Rattus norvegicus</name>
    <name type="common">Rat</name>
    <dbReference type="NCBI Taxonomy" id="10116"/>
    <lineage>
        <taxon>Eukaryota</taxon>
        <taxon>Metazoa</taxon>
        <taxon>Chordata</taxon>
        <taxon>Craniata</taxon>
        <taxon>Vertebrata</taxon>
        <taxon>Euteleostomi</taxon>
        <taxon>Mammalia</taxon>
        <taxon>Eutheria</taxon>
        <taxon>Euarchontoglires</taxon>
        <taxon>Glires</taxon>
        <taxon>Rodentia</taxon>
        <taxon>Myomorpha</taxon>
        <taxon>Muroidea</taxon>
        <taxon>Muridae</taxon>
        <taxon>Murinae</taxon>
        <taxon>Rattus</taxon>
    </lineage>
</organism>
<proteinExistence type="predicted"/>
<sequence>MRLRATPARDARCPSGGPYTNSPPPVVSTPQSPYTSSLGRGRPLTPSLTQQRSSSPHVPQICAHLHVEGSLRDGWIRPASVSPSAP</sequence>
<evidence type="ECO:0000313" key="3">
    <source>
        <dbReference type="Proteomes" id="UP000234681"/>
    </source>
</evidence>
<feature type="compositionally biased region" description="Low complexity" evidence="1">
    <location>
        <begin position="28"/>
        <end position="37"/>
    </location>
</feature>
<evidence type="ECO:0000256" key="1">
    <source>
        <dbReference type="SAM" id="MobiDB-lite"/>
    </source>
</evidence>
<name>A6IZT8_RAT</name>
<evidence type="ECO:0000313" key="2">
    <source>
        <dbReference type="EMBL" id="EDL92766.1"/>
    </source>
</evidence>
<dbReference type="AlphaFoldDB" id="A6IZT8"/>
<gene>
    <name evidence="2" type="ORF">rCG_51139</name>
</gene>
<accession>A6IZT8</accession>
<feature type="region of interest" description="Disordered" evidence="1">
    <location>
        <begin position="1"/>
        <end position="59"/>
    </location>
</feature>
<dbReference type="EMBL" id="CH473972">
    <property type="protein sequence ID" value="EDL92766.1"/>
    <property type="molecule type" value="Genomic_DNA"/>
</dbReference>
<dbReference type="Proteomes" id="UP000234681">
    <property type="component" value="Chromosome 19"/>
</dbReference>
<feature type="compositionally biased region" description="Polar residues" evidence="1">
    <location>
        <begin position="46"/>
        <end position="57"/>
    </location>
</feature>